<accession>A0A381N4D9</accession>
<keyword evidence="3" id="KW-0732">Signal</keyword>
<evidence type="ECO:0000313" key="6">
    <source>
        <dbReference type="EMBL" id="SUZ48473.1"/>
    </source>
</evidence>
<evidence type="ECO:0000256" key="2">
    <source>
        <dbReference type="ARBA" id="ARBA00022525"/>
    </source>
</evidence>
<evidence type="ECO:0000256" key="4">
    <source>
        <dbReference type="ARBA" id="ARBA00022837"/>
    </source>
</evidence>
<dbReference type="EMBL" id="UINC01000069">
    <property type="protein sequence ID" value="SUZ48473.1"/>
    <property type="molecule type" value="Genomic_DNA"/>
</dbReference>
<proteinExistence type="predicted"/>
<reference evidence="6" key="1">
    <citation type="submission" date="2018-05" db="EMBL/GenBank/DDBJ databases">
        <authorList>
            <person name="Lanie J.A."/>
            <person name="Ng W.-L."/>
            <person name="Kazmierczak K.M."/>
            <person name="Andrzejewski T.M."/>
            <person name="Davidsen T.M."/>
            <person name="Wayne K.J."/>
            <person name="Tettelin H."/>
            <person name="Glass J.I."/>
            <person name="Rusch D."/>
            <person name="Podicherti R."/>
            <person name="Tsui H.-C.T."/>
            <person name="Winkler M.E."/>
        </authorList>
    </citation>
    <scope>NUCLEOTIDE SEQUENCE</scope>
</reference>
<dbReference type="SUPFAM" id="SSF103647">
    <property type="entry name" value="TSP type-3 repeat"/>
    <property type="match status" value="2"/>
</dbReference>
<dbReference type="Pfam" id="PF18884">
    <property type="entry name" value="TSP3_bac"/>
    <property type="match status" value="4"/>
</dbReference>
<feature type="compositionally biased region" description="Basic and acidic residues" evidence="5">
    <location>
        <begin position="44"/>
        <end position="61"/>
    </location>
</feature>
<keyword evidence="4" id="KW-0106">Calcium</keyword>
<dbReference type="InterPro" id="IPR028974">
    <property type="entry name" value="TSP_type-3_rpt"/>
</dbReference>
<dbReference type="PANTHER" id="PTHR37467:SF1">
    <property type="entry name" value="EXPORTED CALCIUM-BINDING GLYCOPROTEIN"/>
    <property type="match status" value="1"/>
</dbReference>
<dbReference type="InterPro" id="IPR053180">
    <property type="entry name" value="Ca-binding_acidic-repeat"/>
</dbReference>
<dbReference type="InterPro" id="IPR059100">
    <property type="entry name" value="TSP3_bac"/>
</dbReference>
<feature type="compositionally biased region" description="Acidic residues" evidence="5">
    <location>
        <begin position="169"/>
        <end position="182"/>
    </location>
</feature>
<dbReference type="AlphaFoldDB" id="A0A381N4D9"/>
<feature type="non-terminal residue" evidence="6">
    <location>
        <position position="343"/>
    </location>
</feature>
<sequence length="343" mass="38108">MIGIYRMRGKRYQALIVAILLLTALPYSPFLSRASSIEKNPLPEIDRDGDGIPDSPFRDSDGDGLSDEYELSMGFDPNDFDMDGDGISDMAEMDFWNDLVNEDFVPPNMEDLYNCEGDLDGDGISNCMDPDADGDGISDMEEMKDSDGDGIPDMYENMISHLDPNNPDSDGDGIPDMDDDDPPLPPWAEEMSKNNDWTPQPDANGVGGGLEGFYPLAMLMAVKFTVTCDNCEEPTANPQYWRTAAKDIYDNGYDSATNTYTRSQWCPAPGCEQYDIVSGIDSDPGYWYTGSPDYSYDYLVTHPEVTSEQFEYTVNWIMPAQGYLSTALYTNSVFISNPVTMDS</sequence>
<gene>
    <name evidence="6" type="ORF">METZ01_LOCUS1327</name>
</gene>
<feature type="region of interest" description="Disordered" evidence="5">
    <location>
        <begin position="40"/>
        <end position="63"/>
    </location>
</feature>
<keyword evidence="2" id="KW-0964">Secreted</keyword>
<dbReference type="PANTHER" id="PTHR37467">
    <property type="entry name" value="EXPORTED CALCIUM-BINDING GLYCOPROTEIN-RELATED"/>
    <property type="match status" value="1"/>
</dbReference>
<evidence type="ECO:0000256" key="3">
    <source>
        <dbReference type="ARBA" id="ARBA00022729"/>
    </source>
</evidence>
<evidence type="ECO:0000256" key="5">
    <source>
        <dbReference type="SAM" id="MobiDB-lite"/>
    </source>
</evidence>
<organism evidence="6">
    <name type="scientific">marine metagenome</name>
    <dbReference type="NCBI Taxonomy" id="408172"/>
    <lineage>
        <taxon>unclassified sequences</taxon>
        <taxon>metagenomes</taxon>
        <taxon>ecological metagenomes</taxon>
    </lineage>
</organism>
<feature type="region of interest" description="Disordered" evidence="5">
    <location>
        <begin position="162"/>
        <end position="199"/>
    </location>
</feature>
<protein>
    <submittedName>
        <fullName evidence="6">Uncharacterized protein</fullName>
    </submittedName>
</protein>
<comment type="subcellular location">
    <subcellularLocation>
        <location evidence="1">Secreted</location>
    </subcellularLocation>
</comment>
<dbReference type="GO" id="GO:0005509">
    <property type="term" value="F:calcium ion binding"/>
    <property type="evidence" value="ECO:0007669"/>
    <property type="project" value="InterPro"/>
</dbReference>
<evidence type="ECO:0000256" key="1">
    <source>
        <dbReference type="ARBA" id="ARBA00004613"/>
    </source>
</evidence>
<name>A0A381N4D9_9ZZZZ</name>
<dbReference type="Gene3D" id="4.10.1080.10">
    <property type="entry name" value="TSP type-3 repeat"/>
    <property type="match status" value="2"/>
</dbReference>